<keyword evidence="3" id="KW-1185">Reference proteome</keyword>
<evidence type="ECO:0000313" key="2">
    <source>
        <dbReference type="EMBL" id="MCY0107573.1"/>
    </source>
</evidence>
<dbReference type="Proteomes" id="UP001207830">
    <property type="component" value="Unassembled WGS sequence"/>
</dbReference>
<accession>A0ABT3YQ19</accession>
<dbReference type="PANTHER" id="PTHR46401:SF9">
    <property type="entry name" value="MANNOSYLTRANSFERASE A"/>
    <property type="match status" value="1"/>
</dbReference>
<dbReference type="Pfam" id="PF00534">
    <property type="entry name" value="Glycos_transf_1"/>
    <property type="match status" value="1"/>
</dbReference>
<protein>
    <submittedName>
        <fullName evidence="2">Glycosyltransferase family 4 protein</fullName>
    </submittedName>
</protein>
<proteinExistence type="predicted"/>
<dbReference type="CDD" id="cd03809">
    <property type="entry name" value="GT4_MtfB-like"/>
    <property type="match status" value="1"/>
</dbReference>
<dbReference type="SUPFAM" id="SSF53756">
    <property type="entry name" value="UDP-Glycosyltransferase/glycogen phosphorylase"/>
    <property type="match status" value="1"/>
</dbReference>
<organism evidence="2 3">
    <name type="scientific">Pseudomonas monsensis</name>
    <dbReference type="NCBI Taxonomy" id="2745509"/>
    <lineage>
        <taxon>Bacteria</taxon>
        <taxon>Pseudomonadati</taxon>
        <taxon>Pseudomonadota</taxon>
        <taxon>Gammaproteobacteria</taxon>
        <taxon>Pseudomonadales</taxon>
        <taxon>Pseudomonadaceae</taxon>
        <taxon>Pseudomonas</taxon>
    </lineage>
</organism>
<dbReference type="Gene3D" id="3.40.50.2000">
    <property type="entry name" value="Glycogen Phosphorylase B"/>
    <property type="match status" value="1"/>
</dbReference>
<feature type="domain" description="Glycosyl transferase family 1" evidence="1">
    <location>
        <begin position="264"/>
        <end position="408"/>
    </location>
</feature>
<name>A0ABT3YQ19_9PSED</name>
<evidence type="ECO:0000313" key="3">
    <source>
        <dbReference type="Proteomes" id="UP001207830"/>
    </source>
</evidence>
<dbReference type="PANTHER" id="PTHR46401">
    <property type="entry name" value="GLYCOSYLTRANSFERASE WBBK-RELATED"/>
    <property type="match status" value="1"/>
</dbReference>
<comment type="caution">
    <text evidence="2">The sequence shown here is derived from an EMBL/GenBank/DDBJ whole genome shotgun (WGS) entry which is preliminary data.</text>
</comment>
<gene>
    <name evidence="2" type="ORF">NQF78_04565</name>
</gene>
<dbReference type="EMBL" id="JANIGP010000002">
    <property type="protein sequence ID" value="MCY0107573.1"/>
    <property type="molecule type" value="Genomic_DNA"/>
</dbReference>
<dbReference type="InterPro" id="IPR001296">
    <property type="entry name" value="Glyco_trans_1"/>
</dbReference>
<sequence>MTRLLVECTHVFNHPKLNSGIQRVVRNVINKLPPSTDGVECMPVILLNGQLYRVTRLAPLDTPVFNALATFGDRLERLAHRFWQWQQRLDAQCTSKLARRLLYVGYRATAFAAFSVPMRVFRRISRFQLLKRCTPLQHQPDDQLVLLDSSWHSDFFPHVEKLKREGVGLIAVIYDLIPLKHPHFYESRPAQVFSEWFDWICRTADGYMAISATVRDEVREELQRRIGTEQSEKRWFDYFHLGSELDLRSSDAAVDPALQRVFESAEPVFLMVSTIEPRKNHAYLLNAFERAWANGSKARLCIAGHVGWKCDELLARIRNHPQLNQRLFMFNNLSDTSLEHAYAHASSLVFPSVVEGFGLPLVEAMQRGLPAMGSDIPVFREIGGEFMAYFDLRDPRSLTELIITFERSGQFPASRDVRDWRWIDWRQASQQLVERSAHRVLKVPAALGSAIAADGGESAATLPLKPEYPMLRPAVSGSASHHW</sequence>
<reference evidence="2 3" key="1">
    <citation type="submission" date="2022-07" db="EMBL/GenBank/DDBJ databases">
        <title>Characterization of plant growth promoting rhizobacteria (PGPR) for use as bioinoculants in agriculture.</title>
        <authorList>
            <person name="Hassen A.I."/>
            <person name="Pierneef R."/>
        </authorList>
    </citation>
    <scope>NUCLEOTIDE SEQUENCE [LARGE SCALE GENOMIC DNA]</scope>
    <source>
        <strain evidence="2 3">SARCC-3054</strain>
    </source>
</reference>
<evidence type="ECO:0000259" key="1">
    <source>
        <dbReference type="Pfam" id="PF00534"/>
    </source>
</evidence>